<protein>
    <recommendedName>
        <fullName evidence="3">Lipoprotein</fullName>
    </recommendedName>
</protein>
<name>A0A7L4ZIT3_9FLAO</name>
<evidence type="ECO:0000313" key="2">
    <source>
        <dbReference type="Proteomes" id="UP000464657"/>
    </source>
</evidence>
<keyword evidence="2" id="KW-1185">Reference proteome</keyword>
<dbReference type="RefSeq" id="WP_160129313.1">
    <property type="nucleotide sequence ID" value="NZ_CP019288.1"/>
</dbReference>
<dbReference type="Proteomes" id="UP000464657">
    <property type="component" value="Chromosome"/>
</dbReference>
<evidence type="ECO:0000313" key="1">
    <source>
        <dbReference type="EMBL" id="QHI36623.1"/>
    </source>
</evidence>
<sequence>MKKISGLLFGIFIVISCANSNKLNVNAEKSSEWRDNNGVDTKSFYTSSELCEKIIGKFKIRSRLHKNALEKDVFNGGMSSRWLEIGKDSIIYYTPYGEVADSGLCNCKDDVLTINWNVRYDRQIEYKIHFNSADTLELRYYDYPYSLDTFSYDKTKEPTNPTKLIGIMKR</sequence>
<reference evidence="1 2" key="1">
    <citation type="journal article" date="2013" name="Int. J. Syst. Evol. Microbiol.">
        <title>Kordia antarctica sp. nov., isolated from Antarctic seawater.</title>
        <authorList>
            <person name="Baek K."/>
            <person name="Choi A."/>
            <person name="Kang I."/>
            <person name="Lee K."/>
            <person name="Cho J.C."/>
        </authorList>
    </citation>
    <scope>NUCLEOTIDE SEQUENCE [LARGE SCALE GENOMIC DNA]</scope>
    <source>
        <strain evidence="1 2">IMCC3317</strain>
    </source>
</reference>
<dbReference type="OrthoDB" id="1440390at2"/>
<dbReference type="EMBL" id="CP019288">
    <property type="protein sequence ID" value="QHI36623.1"/>
    <property type="molecule type" value="Genomic_DNA"/>
</dbReference>
<proteinExistence type="predicted"/>
<organism evidence="1 2">
    <name type="scientific">Kordia antarctica</name>
    <dbReference type="NCBI Taxonomy" id="1218801"/>
    <lineage>
        <taxon>Bacteria</taxon>
        <taxon>Pseudomonadati</taxon>
        <taxon>Bacteroidota</taxon>
        <taxon>Flavobacteriia</taxon>
        <taxon>Flavobacteriales</taxon>
        <taxon>Flavobacteriaceae</taxon>
        <taxon>Kordia</taxon>
    </lineage>
</organism>
<evidence type="ECO:0008006" key="3">
    <source>
        <dbReference type="Google" id="ProtNLM"/>
    </source>
</evidence>
<dbReference type="KEGG" id="kan:IMCC3317_19860"/>
<accession>A0A7L4ZIT3</accession>
<gene>
    <name evidence="1" type="ORF">IMCC3317_19860</name>
</gene>
<dbReference type="AlphaFoldDB" id="A0A7L4ZIT3"/>
<dbReference type="PROSITE" id="PS51257">
    <property type="entry name" value="PROKAR_LIPOPROTEIN"/>
    <property type="match status" value="1"/>
</dbReference>